<sequence length="114" mass="13330">MNKQMQARQIQTSADEECKSRVTLSLRHLLSKDGKSKRERDEPNRRVSSGLSIQSVSNLALHILIRKLNEQQLCLYMSLEPSFEEEYQETASRCQLLYNLARKKMSLMHYLVTQ</sequence>
<comment type="caution">
    <text evidence="2">The sequence shown here is derived from an EMBL/GenBank/DDBJ whole genome shotgun (WGS) entry which is preliminary data.</text>
</comment>
<gene>
    <name evidence="2" type="ORF">FGO68_gene2735</name>
</gene>
<reference evidence="2" key="1">
    <citation type="submission" date="2019-06" db="EMBL/GenBank/DDBJ databases">
        <authorList>
            <person name="Zheng W."/>
        </authorList>
    </citation>
    <scope>NUCLEOTIDE SEQUENCE</scope>
    <source>
        <strain evidence="2">QDHG01</strain>
    </source>
</reference>
<organism evidence="2 3">
    <name type="scientific">Halteria grandinella</name>
    <dbReference type="NCBI Taxonomy" id="5974"/>
    <lineage>
        <taxon>Eukaryota</taxon>
        <taxon>Sar</taxon>
        <taxon>Alveolata</taxon>
        <taxon>Ciliophora</taxon>
        <taxon>Intramacronucleata</taxon>
        <taxon>Spirotrichea</taxon>
        <taxon>Stichotrichia</taxon>
        <taxon>Sporadotrichida</taxon>
        <taxon>Halteriidae</taxon>
        <taxon>Halteria</taxon>
    </lineage>
</organism>
<feature type="region of interest" description="Disordered" evidence="1">
    <location>
        <begin position="30"/>
        <end position="49"/>
    </location>
</feature>
<evidence type="ECO:0000256" key="1">
    <source>
        <dbReference type="SAM" id="MobiDB-lite"/>
    </source>
</evidence>
<dbReference type="AlphaFoldDB" id="A0A8J8P220"/>
<accession>A0A8J8P220</accession>
<evidence type="ECO:0000313" key="3">
    <source>
        <dbReference type="Proteomes" id="UP000785679"/>
    </source>
</evidence>
<dbReference type="EMBL" id="RRYP01001397">
    <property type="protein sequence ID" value="TNV86011.1"/>
    <property type="molecule type" value="Genomic_DNA"/>
</dbReference>
<keyword evidence="3" id="KW-1185">Reference proteome</keyword>
<feature type="compositionally biased region" description="Basic and acidic residues" evidence="1">
    <location>
        <begin position="30"/>
        <end position="45"/>
    </location>
</feature>
<name>A0A8J8P220_HALGN</name>
<proteinExistence type="predicted"/>
<dbReference type="Proteomes" id="UP000785679">
    <property type="component" value="Unassembled WGS sequence"/>
</dbReference>
<protein>
    <submittedName>
        <fullName evidence="2">Uncharacterized protein</fullName>
    </submittedName>
</protein>
<evidence type="ECO:0000313" key="2">
    <source>
        <dbReference type="EMBL" id="TNV86011.1"/>
    </source>
</evidence>